<dbReference type="SMART" id="SM00387">
    <property type="entry name" value="HATPase_c"/>
    <property type="match status" value="1"/>
</dbReference>
<evidence type="ECO:0000256" key="3">
    <source>
        <dbReference type="ARBA" id="ARBA00022553"/>
    </source>
</evidence>
<dbReference type="EC" id="2.7.13.3" evidence="2"/>
<dbReference type="CDD" id="cd00130">
    <property type="entry name" value="PAS"/>
    <property type="match status" value="1"/>
</dbReference>
<keyword evidence="5" id="KW-0418">Kinase</keyword>
<sequence length="384" mass="43512">MVHSEDDNRLSDLRKKIIGLGETSHRKSYYPQLKGQINELNLAMRALQESEKKYRTLVENVNIGIVRSEPWEGGHIIQVNPAFCKMLGFNDEKELLDISAADLYLYPEDRLELLGELRQTGKIKDRKIVFKVRDGTTILCSITLSTEYDPNGNMILMDGVVEDITEKERRSEALKQANNKLSLLNSITRHDIINQVMLLEGYLYLVMEQIKDPEELRLLQRMEANVMSIERHIMFATDYQEIGIQAPQWVNLLDALTSAMVPVDKALINIRIDVGDYLIFSDPMIGKVFYNLVNNVIKHSEATNLTITTEEEENQLLVVFQDDGIGIMDKSKLFKKGGSSSGYGLFLSKEILSITGIGIRETGMSGKGARFELVFSQGQFKTPV</sequence>
<keyword evidence="3" id="KW-0597">Phosphoprotein</keyword>
<dbReference type="PANTHER" id="PTHR43304">
    <property type="entry name" value="PHYTOCHROME-LIKE PROTEIN CPH1"/>
    <property type="match status" value="1"/>
</dbReference>
<name>A0AA51UE46_9EURY</name>
<comment type="catalytic activity">
    <reaction evidence="1">
        <text>ATP + protein L-histidine = ADP + protein N-phospho-L-histidine.</text>
        <dbReference type="EC" id="2.7.13.3"/>
    </reaction>
</comment>
<evidence type="ECO:0000256" key="1">
    <source>
        <dbReference type="ARBA" id="ARBA00000085"/>
    </source>
</evidence>
<dbReference type="Gene3D" id="3.30.450.20">
    <property type="entry name" value="PAS domain"/>
    <property type="match status" value="1"/>
</dbReference>
<evidence type="ECO:0000313" key="9">
    <source>
        <dbReference type="Proteomes" id="UP001183006"/>
    </source>
</evidence>
<dbReference type="PANTHER" id="PTHR43304:SF1">
    <property type="entry name" value="PAC DOMAIN-CONTAINING PROTEIN"/>
    <property type="match status" value="1"/>
</dbReference>
<dbReference type="AlphaFoldDB" id="A0AA51UE46"/>
<keyword evidence="9" id="KW-1185">Reference proteome</keyword>
<dbReference type="Pfam" id="PF02518">
    <property type="entry name" value="HATPase_c"/>
    <property type="match status" value="1"/>
</dbReference>
<dbReference type="KEGG" id="mmav:RE476_09070"/>
<proteinExistence type="predicted"/>
<keyword evidence="6" id="KW-0175">Coiled coil</keyword>
<dbReference type="InterPro" id="IPR000700">
    <property type="entry name" value="PAS-assoc_C"/>
</dbReference>
<gene>
    <name evidence="8" type="ORF">RE476_09070</name>
</gene>
<evidence type="ECO:0000256" key="4">
    <source>
        <dbReference type="ARBA" id="ARBA00022679"/>
    </source>
</evidence>
<dbReference type="RefSeq" id="WP_309307323.1">
    <property type="nucleotide sequence ID" value="NZ_CP133594.1"/>
</dbReference>
<dbReference type="InterPro" id="IPR052162">
    <property type="entry name" value="Sensor_kinase/Photoreceptor"/>
</dbReference>
<evidence type="ECO:0000313" key="8">
    <source>
        <dbReference type="EMBL" id="WMW21537.1"/>
    </source>
</evidence>
<feature type="coiled-coil region" evidence="6">
    <location>
        <begin position="30"/>
        <end position="60"/>
    </location>
</feature>
<evidence type="ECO:0000256" key="2">
    <source>
        <dbReference type="ARBA" id="ARBA00012438"/>
    </source>
</evidence>
<feature type="domain" description="PAC" evidence="7">
    <location>
        <begin position="124"/>
        <end position="176"/>
    </location>
</feature>
<dbReference type="SUPFAM" id="SSF55785">
    <property type="entry name" value="PYP-like sensor domain (PAS domain)"/>
    <property type="match status" value="1"/>
</dbReference>
<dbReference type="InterPro" id="IPR036890">
    <property type="entry name" value="HATPase_C_sf"/>
</dbReference>
<evidence type="ECO:0000256" key="5">
    <source>
        <dbReference type="ARBA" id="ARBA00022777"/>
    </source>
</evidence>
<dbReference type="InterPro" id="IPR035965">
    <property type="entry name" value="PAS-like_dom_sf"/>
</dbReference>
<keyword evidence="4" id="KW-0808">Transferase</keyword>
<dbReference type="SMART" id="SM00091">
    <property type="entry name" value="PAS"/>
    <property type="match status" value="1"/>
</dbReference>
<organism evidence="8 9">
    <name type="scientific">Methanolobus mangrovi</name>
    <dbReference type="NCBI Taxonomy" id="3072977"/>
    <lineage>
        <taxon>Archaea</taxon>
        <taxon>Methanobacteriati</taxon>
        <taxon>Methanobacteriota</taxon>
        <taxon>Stenosarchaea group</taxon>
        <taxon>Methanomicrobia</taxon>
        <taxon>Methanosarcinales</taxon>
        <taxon>Methanosarcinaceae</taxon>
        <taxon>Methanolobus</taxon>
    </lineage>
</organism>
<dbReference type="NCBIfam" id="TIGR00229">
    <property type="entry name" value="sensory_box"/>
    <property type="match status" value="1"/>
</dbReference>
<dbReference type="InterPro" id="IPR003594">
    <property type="entry name" value="HATPase_dom"/>
</dbReference>
<evidence type="ECO:0000256" key="6">
    <source>
        <dbReference type="SAM" id="Coils"/>
    </source>
</evidence>
<dbReference type="InterPro" id="IPR000014">
    <property type="entry name" value="PAS"/>
</dbReference>
<evidence type="ECO:0000259" key="7">
    <source>
        <dbReference type="PROSITE" id="PS50113"/>
    </source>
</evidence>
<dbReference type="EMBL" id="CP133594">
    <property type="protein sequence ID" value="WMW21537.1"/>
    <property type="molecule type" value="Genomic_DNA"/>
</dbReference>
<reference evidence="8" key="1">
    <citation type="submission" date="2023-08" db="EMBL/GenBank/DDBJ databases">
        <title>Methanolobus mangrovi sp. nov. and Methanolobus sediminis sp. nov, two novel methylotrophic methanogens isolated from mangrove sediments in China.</title>
        <authorList>
            <person name="Zhou J."/>
        </authorList>
    </citation>
    <scope>NUCLEOTIDE SEQUENCE</scope>
    <source>
        <strain evidence="8">FTZ2</strain>
    </source>
</reference>
<dbReference type="Pfam" id="PF13426">
    <property type="entry name" value="PAS_9"/>
    <property type="match status" value="1"/>
</dbReference>
<dbReference type="Gene3D" id="3.30.565.10">
    <property type="entry name" value="Histidine kinase-like ATPase, C-terminal domain"/>
    <property type="match status" value="1"/>
</dbReference>
<dbReference type="PROSITE" id="PS50113">
    <property type="entry name" value="PAC"/>
    <property type="match status" value="1"/>
</dbReference>
<dbReference type="SUPFAM" id="SSF55874">
    <property type="entry name" value="ATPase domain of HSP90 chaperone/DNA topoisomerase II/histidine kinase"/>
    <property type="match status" value="1"/>
</dbReference>
<accession>A0AA51UE46</accession>
<dbReference type="Proteomes" id="UP001183006">
    <property type="component" value="Chromosome"/>
</dbReference>
<dbReference type="GeneID" id="84230289"/>
<dbReference type="GO" id="GO:0004673">
    <property type="term" value="F:protein histidine kinase activity"/>
    <property type="evidence" value="ECO:0007669"/>
    <property type="project" value="UniProtKB-EC"/>
</dbReference>
<protein>
    <recommendedName>
        <fullName evidence="2">histidine kinase</fullName>
        <ecNumber evidence="2">2.7.13.3</ecNumber>
    </recommendedName>
</protein>